<comment type="similarity">
    <text evidence="2 9">Belongs to the ITM2 family.</text>
</comment>
<dbReference type="PROSITE" id="PS50869">
    <property type="entry name" value="BRICHOS"/>
    <property type="match status" value="1"/>
</dbReference>
<dbReference type="FunCoup" id="T1FQ93">
    <property type="interactions" value="725"/>
</dbReference>
<keyword evidence="6 9" id="KW-0472">Membrane</keyword>
<dbReference type="PANTHER" id="PTHR10962">
    <property type="entry name" value="INTEGRAL TRANSMEMBRANE PROTEIN 2"/>
    <property type="match status" value="1"/>
</dbReference>
<dbReference type="KEGG" id="hro:HELRODRAFT_188689"/>
<dbReference type="EMBL" id="AMQM01000876">
    <property type="status" value="NOT_ANNOTATED_CDS"/>
    <property type="molecule type" value="Genomic_DNA"/>
</dbReference>
<keyword evidence="9" id="KW-1003">Cell membrane</keyword>
<evidence type="ECO:0000313" key="11">
    <source>
        <dbReference type="EMBL" id="ESO02399.1"/>
    </source>
</evidence>
<evidence type="ECO:0000256" key="1">
    <source>
        <dbReference type="ARBA" id="ARBA00004606"/>
    </source>
</evidence>
<reference evidence="13" key="1">
    <citation type="submission" date="2012-12" db="EMBL/GenBank/DDBJ databases">
        <authorList>
            <person name="Hellsten U."/>
            <person name="Grimwood J."/>
            <person name="Chapman J.A."/>
            <person name="Shapiro H."/>
            <person name="Aerts A."/>
            <person name="Otillar R.P."/>
            <person name="Terry A.Y."/>
            <person name="Boore J.L."/>
            <person name="Simakov O."/>
            <person name="Marletaz F."/>
            <person name="Cho S.-J."/>
            <person name="Edsinger-Gonzales E."/>
            <person name="Havlak P."/>
            <person name="Kuo D.-H."/>
            <person name="Larsson T."/>
            <person name="Lv J."/>
            <person name="Arendt D."/>
            <person name="Savage R."/>
            <person name="Osoegawa K."/>
            <person name="de Jong P."/>
            <person name="Lindberg D.R."/>
            <person name="Seaver E.C."/>
            <person name="Weisblat D.A."/>
            <person name="Putnam N.H."/>
            <person name="Grigoriev I.V."/>
            <person name="Rokhsar D.S."/>
        </authorList>
    </citation>
    <scope>NUCLEOTIDE SEQUENCE</scope>
</reference>
<dbReference type="Pfam" id="PF04089">
    <property type="entry name" value="BRICHOS"/>
    <property type="match status" value="1"/>
</dbReference>
<keyword evidence="8" id="KW-0325">Glycoprotein</keyword>
<dbReference type="CTD" id="20210990"/>
<dbReference type="STRING" id="6412.T1FQ93"/>
<reference evidence="12" key="3">
    <citation type="submission" date="2015-06" db="UniProtKB">
        <authorList>
            <consortium name="EnsemblMetazoa"/>
        </authorList>
    </citation>
    <scope>IDENTIFICATION</scope>
</reference>
<feature type="domain" description="BRICHOS" evidence="10">
    <location>
        <begin position="149"/>
        <end position="244"/>
    </location>
</feature>
<keyword evidence="5 9" id="KW-1133">Transmembrane helix</keyword>
<organism evidence="12 13">
    <name type="scientific">Helobdella robusta</name>
    <name type="common">Californian leech</name>
    <dbReference type="NCBI Taxonomy" id="6412"/>
    <lineage>
        <taxon>Eukaryota</taxon>
        <taxon>Metazoa</taxon>
        <taxon>Spiralia</taxon>
        <taxon>Lophotrochozoa</taxon>
        <taxon>Annelida</taxon>
        <taxon>Clitellata</taxon>
        <taxon>Hirudinea</taxon>
        <taxon>Rhynchobdellida</taxon>
        <taxon>Glossiphoniidae</taxon>
        <taxon>Helobdella</taxon>
    </lineage>
</organism>
<dbReference type="InterPro" id="IPR040145">
    <property type="entry name" value="ITM2"/>
</dbReference>
<dbReference type="AlphaFoldDB" id="T1FQ93"/>
<keyword evidence="13" id="KW-1185">Reference proteome</keyword>
<dbReference type="GO" id="GO:0005886">
    <property type="term" value="C:plasma membrane"/>
    <property type="evidence" value="ECO:0000318"/>
    <property type="project" value="GO_Central"/>
</dbReference>
<reference evidence="11 13" key="2">
    <citation type="journal article" date="2013" name="Nature">
        <title>Insights into bilaterian evolution from three spiralian genomes.</title>
        <authorList>
            <person name="Simakov O."/>
            <person name="Marletaz F."/>
            <person name="Cho S.J."/>
            <person name="Edsinger-Gonzales E."/>
            <person name="Havlak P."/>
            <person name="Hellsten U."/>
            <person name="Kuo D.H."/>
            <person name="Larsson T."/>
            <person name="Lv J."/>
            <person name="Arendt D."/>
            <person name="Savage R."/>
            <person name="Osoegawa K."/>
            <person name="de Jong P."/>
            <person name="Grimwood J."/>
            <person name="Chapman J.A."/>
            <person name="Shapiro H."/>
            <person name="Aerts A."/>
            <person name="Otillar R.P."/>
            <person name="Terry A.Y."/>
            <person name="Boore J.L."/>
            <person name="Grigoriev I.V."/>
            <person name="Lindberg D.R."/>
            <person name="Seaver E.C."/>
            <person name="Weisblat D.A."/>
            <person name="Putnam N.H."/>
            <person name="Rokhsar D.S."/>
        </authorList>
    </citation>
    <scope>NUCLEOTIDE SEQUENCE</scope>
</reference>
<evidence type="ECO:0000256" key="5">
    <source>
        <dbReference type="ARBA" id="ARBA00022989"/>
    </source>
</evidence>
<sequence length="297" mass="33723">MTIHPIKNVEKSEADDGGKLTPPEVVTTDAVLLLDTNRLEHSLASQAAKQAKQELFTRELIRTRRAGTLRLLAICLLIPIALVLLCGCVLLYKHVNHNKPEMSYYGRCGVDFHEVNLMIKDLELPPNGYFEQEVEIEKDVEIIRVPPLGKKVLPSVTIYDFSANYSTVEDEVNRLCYIMPMDKSAIQQPRNFLDTIDMTLKVFRMMEMVDTKYEVQVPQLTEEELKKYGERAFKACKNYRSFLLVKKNSSQKSSESSPKSKKTIIKREAPCPFQGLKYCKGVTKDGSLSCFSIEGCT</sequence>
<feature type="transmembrane region" description="Helical" evidence="9">
    <location>
        <begin position="71"/>
        <end position="92"/>
    </location>
</feature>
<dbReference type="InParanoid" id="T1FQ93"/>
<proteinExistence type="inferred from homology"/>
<dbReference type="GO" id="GO:0042985">
    <property type="term" value="P:negative regulation of amyloid precursor protein biosynthetic process"/>
    <property type="evidence" value="ECO:0000318"/>
    <property type="project" value="GO_Central"/>
</dbReference>
<dbReference type="InterPro" id="IPR007084">
    <property type="entry name" value="BRICHOS_dom"/>
</dbReference>
<evidence type="ECO:0000256" key="7">
    <source>
        <dbReference type="ARBA" id="ARBA00023157"/>
    </source>
</evidence>
<gene>
    <name evidence="12" type="primary">20210990</name>
    <name evidence="11" type="ORF">HELRODRAFT_188689</name>
</gene>
<dbReference type="PANTHER" id="PTHR10962:SF1">
    <property type="entry name" value="INTEGRAL MEMBRANE PROTEIN 2"/>
    <property type="match status" value="1"/>
</dbReference>
<name>T1FQ93_HELRO</name>
<keyword evidence="3 9" id="KW-0812">Transmembrane</keyword>
<evidence type="ECO:0000256" key="2">
    <source>
        <dbReference type="ARBA" id="ARBA00006794"/>
    </source>
</evidence>
<evidence type="ECO:0000259" key="10">
    <source>
        <dbReference type="PROSITE" id="PS50869"/>
    </source>
</evidence>
<keyword evidence="4 9" id="KW-0735">Signal-anchor</keyword>
<dbReference type="EnsemblMetazoa" id="HelroT188689">
    <property type="protein sequence ID" value="HelroP188689"/>
    <property type="gene ID" value="HelroG188689"/>
</dbReference>
<dbReference type="Proteomes" id="UP000015101">
    <property type="component" value="Unassembled WGS sequence"/>
</dbReference>
<dbReference type="GO" id="GO:0005794">
    <property type="term" value="C:Golgi apparatus"/>
    <property type="evidence" value="ECO:0000318"/>
    <property type="project" value="GO_Central"/>
</dbReference>
<comment type="subcellular location">
    <subcellularLocation>
        <location evidence="1 9">Membrane</location>
        <topology evidence="1 9">Single-pass type II membrane protein</topology>
    </subcellularLocation>
</comment>
<dbReference type="RefSeq" id="XP_009019807.1">
    <property type="nucleotide sequence ID" value="XM_009021559.1"/>
</dbReference>
<evidence type="ECO:0000256" key="4">
    <source>
        <dbReference type="ARBA" id="ARBA00022968"/>
    </source>
</evidence>
<dbReference type="GO" id="GO:0001540">
    <property type="term" value="F:amyloid-beta binding"/>
    <property type="evidence" value="ECO:0000318"/>
    <property type="project" value="GO_Central"/>
</dbReference>
<evidence type="ECO:0000256" key="3">
    <source>
        <dbReference type="ARBA" id="ARBA00022692"/>
    </source>
</evidence>
<dbReference type="OrthoDB" id="9982095at2759"/>
<dbReference type="HOGENOM" id="CLU_937744_0_0_1"/>
<evidence type="ECO:0000256" key="8">
    <source>
        <dbReference type="ARBA" id="ARBA00023180"/>
    </source>
</evidence>
<evidence type="ECO:0000256" key="9">
    <source>
        <dbReference type="RuleBase" id="RU367061"/>
    </source>
</evidence>
<protein>
    <recommendedName>
        <fullName evidence="9">Integral membrane protein 2</fullName>
    </recommendedName>
</protein>
<evidence type="ECO:0000313" key="12">
    <source>
        <dbReference type="EnsemblMetazoa" id="HelroP188689"/>
    </source>
</evidence>
<keyword evidence="7" id="KW-1015">Disulfide bond</keyword>
<evidence type="ECO:0000313" key="13">
    <source>
        <dbReference type="Proteomes" id="UP000015101"/>
    </source>
</evidence>
<dbReference type="GeneID" id="20210990"/>
<evidence type="ECO:0000256" key="6">
    <source>
        <dbReference type="ARBA" id="ARBA00023136"/>
    </source>
</evidence>
<accession>T1FQ93</accession>
<dbReference type="EMBL" id="KB096742">
    <property type="protein sequence ID" value="ESO02399.1"/>
    <property type="molecule type" value="Genomic_DNA"/>
</dbReference>